<evidence type="ECO:0000313" key="9">
    <source>
        <dbReference type="Proteomes" id="UP000244898"/>
    </source>
</evidence>
<dbReference type="InterPro" id="IPR018660">
    <property type="entry name" value="MliC"/>
</dbReference>
<accession>A0A2R8C6Z2</accession>
<evidence type="ECO:0000259" key="6">
    <source>
        <dbReference type="Pfam" id="PF07007"/>
    </source>
</evidence>
<dbReference type="SUPFAM" id="SSF141488">
    <property type="entry name" value="YdhA-like"/>
    <property type="match status" value="1"/>
</dbReference>
<gene>
    <name evidence="8" type="primary">lprI</name>
    <name evidence="8" type="ORF">TRM7615_01679</name>
</gene>
<dbReference type="Pfam" id="PF09864">
    <property type="entry name" value="MliC"/>
    <property type="match status" value="1"/>
</dbReference>
<dbReference type="Proteomes" id="UP000244898">
    <property type="component" value="Unassembled WGS sequence"/>
</dbReference>
<evidence type="ECO:0000256" key="3">
    <source>
        <dbReference type="ARBA" id="ARBA00023139"/>
    </source>
</evidence>
<organism evidence="8 9">
    <name type="scientific">Falsiruegeria mediterranea M17</name>
    <dbReference type="NCBI Taxonomy" id="1200281"/>
    <lineage>
        <taxon>Bacteria</taxon>
        <taxon>Pseudomonadati</taxon>
        <taxon>Pseudomonadota</taxon>
        <taxon>Alphaproteobacteria</taxon>
        <taxon>Rhodobacterales</taxon>
        <taxon>Roseobacteraceae</taxon>
        <taxon>Falsiruegeria</taxon>
    </lineage>
</organism>
<dbReference type="Gene3D" id="2.40.128.200">
    <property type="match status" value="1"/>
</dbReference>
<dbReference type="PANTHER" id="PTHR37549">
    <property type="entry name" value="LIPOPROTEIN LPRI"/>
    <property type="match status" value="1"/>
</dbReference>
<keyword evidence="4 8" id="KW-0449">Lipoprotein</keyword>
<name>A0A2R8C6Z2_9RHOB</name>
<dbReference type="RefSeq" id="WP_108786429.1">
    <property type="nucleotide sequence ID" value="NZ_ONZG01000003.1"/>
</dbReference>
<dbReference type="Pfam" id="PF07007">
    <property type="entry name" value="LprI"/>
    <property type="match status" value="1"/>
</dbReference>
<dbReference type="GO" id="GO:0005576">
    <property type="term" value="C:extracellular region"/>
    <property type="evidence" value="ECO:0007669"/>
    <property type="project" value="TreeGrafter"/>
</dbReference>
<evidence type="ECO:0000313" key="8">
    <source>
        <dbReference type="EMBL" id="SPJ28182.1"/>
    </source>
</evidence>
<dbReference type="EMBL" id="ONZG01000003">
    <property type="protein sequence ID" value="SPJ28182.1"/>
    <property type="molecule type" value="Genomic_DNA"/>
</dbReference>
<dbReference type="Gene3D" id="1.20.1270.180">
    <property type="match status" value="1"/>
</dbReference>
<keyword evidence="9" id="KW-1185">Reference proteome</keyword>
<dbReference type="InterPro" id="IPR009739">
    <property type="entry name" value="LprI-like_N"/>
</dbReference>
<keyword evidence="2" id="KW-0472">Membrane</keyword>
<feature type="domain" description="Lysozyme inhibitor LprI-like N-terminal" evidence="6">
    <location>
        <begin position="26"/>
        <end position="83"/>
    </location>
</feature>
<dbReference type="InterPro" id="IPR052755">
    <property type="entry name" value="Lysozyme_Inhibitor_LprI"/>
</dbReference>
<feature type="chain" id="PRO_5015356669" evidence="5">
    <location>
        <begin position="20"/>
        <end position="207"/>
    </location>
</feature>
<feature type="signal peptide" evidence="5">
    <location>
        <begin position="1"/>
        <end position="19"/>
    </location>
</feature>
<protein>
    <submittedName>
        <fullName evidence="8">Lipoprotein LprI</fullName>
    </submittedName>
</protein>
<evidence type="ECO:0000256" key="1">
    <source>
        <dbReference type="ARBA" id="ARBA00022729"/>
    </source>
</evidence>
<dbReference type="InterPro" id="IPR036328">
    <property type="entry name" value="MliC_sf"/>
</dbReference>
<evidence type="ECO:0000256" key="2">
    <source>
        <dbReference type="ARBA" id="ARBA00023136"/>
    </source>
</evidence>
<dbReference type="PANTHER" id="PTHR37549:SF1">
    <property type="entry name" value="LIPOPROTEIN LPRI"/>
    <property type="match status" value="1"/>
</dbReference>
<feature type="domain" description="C-type lysozyme inhibitor" evidence="7">
    <location>
        <begin position="129"/>
        <end position="192"/>
    </location>
</feature>
<sequence>MKSWYLATLSALCGTWALAADPSFDCAKAQSDAEIAVCSSDALAELDVEVTRLYRLAASDVSGERLNELKAMQRGWIKGRDECWKSSLGLDTCVANEYAFRIMDLRTGYANARTEDAAGVSNGPKVLACDGFDAAIGVVFVNSRAPMAVLKWRDMAVALPSVPTGSGAKYESDAFLDGASSLFTKGDEALFMPPGGAELKCRIEEVG</sequence>
<evidence type="ECO:0000256" key="5">
    <source>
        <dbReference type="SAM" id="SignalP"/>
    </source>
</evidence>
<reference evidence="9" key="1">
    <citation type="submission" date="2018-03" db="EMBL/GenBank/DDBJ databases">
        <authorList>
            <person name="Rodrigo-Torres L."/>
            <person name="Arahal R. D."/>
            <person name="Lucena T."/>
        </authorList>
    </citation>
    <scope>NUCLEOTIDE SEQUENCE [LARGE SCALE GENOMIC DNA]</scope>
    <source>
        <strain evidence="9">CECT 7615</strain>
    </source>
</reference>
<keyword evidence="3" id="KW-0564">Palmitate</keyword>
<evidence type="ECO:0000259" key="7">
    <source>
        <dbReference type="Pfam" id="PF09864"/>
    </source>
</evidence>
<dbReference type="OrthoDB" id="5565855at2"/>
<evidence type="ECO:0000256" key="4">
    <source>
        <dbReference type="ARBA" id="ARBA00023288"/>
    </source>
</evidence>
<keyword evidence="1 5" id="KW-0732">Signal</keyword>
<proteinExistence type="predicted"/>
<dbReference type="AlphaFoldDB" id="A0A2R8C6Z2"/>